<proteinExistence type="inferred from homology"/>
<feature type="domain" description="Mif2/CENP-C cupin" evidence="8">
    <location>
        <begin position="584"/>
        <end position="670"/>
    </location>
</feature>
<feature type="region of interest" description="Disordered" evidence="7">
    <location>
        <begin position="1"/>
        <end position="29"/>
    </location>
</feature>
<dbReference type="OrthoDB" id="1939643at2759"/>
<evidence type="ECO:0000256" key="5">
    <source>
        <dbReference type="ARBA" id="ARBA00057947"/>
    </source>
</evidence>
<evidence type="ECO:0000256" key="1">
    <source>
        <dbReference type="ARBA" id="ARBA00004123"/>
    </source>
</evidence>
<dbReference type="InterPro" id="IPR014710">
    <property type="entry name" value="RmlC-like_jellyroll"/>
</dbReference>
<dbReference type="EMBL" id="KI894027">
    <property type="protein sequence ID" value="OBR89096.1"/>
    <property type="molecule type" value="Genomic_DNA"/>
</dbReference>
<dbReference type="GO" id="GO:0051455">
    <property type="term" value="P:spindle attachment to meiosis I kinetochore"/>
    <property type="evidence" value="ECO:0007669"/>
    <property type="project" value="TreeGrafter"/>
</dbReference>
<dbReference type="AlphaFoldDB" id="A0A1A6AGC5"/>
<keyword evidence="11" id="KW-1185">Reference proteome</keyword>
<dbReference type="GO" id="GO:0005634">
    <property type="term" value="C:nucleus"/>
    <property type="evidence" value="ECO:0007669"/>
    <property type="project" value="UniProtKB-SubCell"/>
</dbReference>
<feature type="region of interest" description="Disordered" evidence="7">
    <location>
        <begin position="677"/>
        <end position="739"/>
    </location>
</feature>
<dbReference type="PANTHER" id="PTHR16684">
    <property type="entry name" value="CENTROMERE PROTEIN C"/>
    <property type="match status" value="1"/>
</dbReference>
<feature type="region of interest" description="Disordered" evidence="7">
    <location>
        <begin position="501"/>
        <end position="547"/>
    </location>
</feature>
<feature type="compositionally biased region" description="Polar residues" evidence="7">
    <location>
        <begin position="335"/>
        <end position="344"/>
    </location>
</feature>
<feature type="compositionally biased region" description="Polar residues" evidence="7">
    <location>
        <begin position="231"/>
        <end position="257"/>
    </location>
</feature>
<feature type="region of interest" description="Disordered" evidence="7">
    <location>
        <begin position="54"/>
        <end position="459"/>
    </location>
</feature>
<feature type="compositionally biased region" description="Basic and acidic residues" evidence="7">
    <location>
        <begin position="391"/>
        <end position="406"/>
    </location>
</feature>
<dbReference type="InterPro" id="IPR025974">
    <property type="entry name" value="Mif2/CENP-C_cupin"/>
</dbReference>
<evidence type="ECO:0000256" key="7">
    <source>
        <dbReference type="SAM" id="MobiDB-lite"/>
    </source>
</evidence>
<comment type="similarity">
    <text evidence="2">Belongs to the CENP-C/MIF2 family.</text>
</comment>
<evidence type="ECO:0000259" key="8">
    <source>
        <dbReference type="Pfam" id="PF11699"/>
    </source>
</evidence>
<evidence type="ECO:0000313" key="11">
    <source>
        <dbReference type="Proteomes" id="UP000078595"/>
    </source>
</evidence>
<evidence type="ECO:0000256" key="3">
    <source>
        <dbReference type="ARBA" id="ARBA00023125"/>
    </source>
</evidence>
<dbReference type="EMBL" id="CP144530">
    <property type="protein sequence ID" value="WWC58374.1"/>
    <property type="molecule type" value="Genomic_DNA"/>
</dbReference>
<feature type="compositionally biased region" description="Basic and acidic residues" evidence="7">
    <location>
        <begin position="102"/>
        <end position="111"/>
    </location>
</feature>
<evidence type="ECO:0000256" key="4">
    <source>
        <dbReference type="ARBA" id="ARBA00023242"/>
    </source>
</evidence>
<feature type="compositionally biased region" description="Acidic residues" evidence="7">
    <location>
        <begin position="367"/>
        <end position="390"/>
    </location>
</feature>
<dbReference type="RefSeq" id="XP_018266938.1">
    <property type="nucleotide sequence ID" value="XM_018404284.1"/>
</dbReference>
<gene>
    <name evidence="9" type="ORF">I303_00918</name>
    <name evidence="10" type="ORF">I303_100914</name>
</gene>
<comment type="function">
    <text evidence="5">Component of the kinetochore, a multiprotein complex that assembles on centromeric DNA and attaches chromosomes to spindle microtubules, mediating chromosome segregation and sister chromatid segregation during meiosis and mitosis. Component of the inner kinetochore constitutive centromere-associated network (CCAN), which serves as a structural platform for outer kinetochore assembly.</text>
</comment>
<dbReference type="Proteomes" id="UP000078595">
    <property type="component" value="Chromosome 1"/>
</dbReference>
<feature type="compositionally biased region" description="Acidic residues" evidence="7">
    <location>
        <begin position="213"/>
        <end position="229"/>
    </location>
</feature>
<feature type="compositionally biased region" description="Polar residues" evidence="7">
    <location>
        <begin position="158"/>
        <end position="169"/>
    </location>
</feature>
<comment type="subcellular location">
    <subcellularLocation>
        <location evidence="1">Nucleus</location>
    </subcellularLocation>
</comment>
<feature type="compositionally biased region" description="Basic residues" evidence="7">
    <location>
        <begin position="407"/>
        <end position="416"/>
    </location>
</feature>
<reference evidence="10" key="3">
    <citation type="submission" date="2024-02" db="EMBL/GenBank/DDBJ databases">
        <title>Comparative genomics of Cryptococcus and Kwoniella reveals pathogenesis evolution and contrasting modes of karyotype evolution via chromosome fusion or intercentromeric recombination.</title>
        <authorList>
            <person name="Coelho M.A."/>
            <person name="David-Palma M."/>
            <person name="Shea T."/>
            <person name="Bowers K."/>
            <person name="McGinley-Smith S."/>
            <person name="Mohammad A.W."/>
            <person name="Gnirke A."/>
            <person name="Yurkov A.M."/>
            <person name="Nowrousian M."/>
            <person name="Sun S."/>
            <person name="Cuomo C.A."/>
            <person name="Heitman J."/>
        </authorList>
    </citation>
    <scope>NUCLEOTIDE SEQUENCE</scope>
    <source>
        <strain evidence="10">CBS 10117</strain>
    </source>
</reference>
<dbReference type="KEGG" id="kdj:28964617"/>
<dbReference type="Gene3D" id="2.60.120.10">
    <property type="entry name" value="Jelly Rolls"/>
    <property type="match status" value="1"/>
</dbReference>
<name>A0A1A6AGC5_9TREE</name>
<protein>
    <recommendedName>
        <fullName evidence="6">CENP-C homolog</fullName>
    </recommendedName>
</protein>
<feature type="compositionally biased region" description="Polar residues" evidence="7">
    <location>
        <begin position="54"/>
        <end position="69"/>
    </location>
</feature>
<feature type="compositionally biased region" description="Low complexity" evidence="7">
    <location>
        <begin position="171"/>
        <end position="189"/>
    </location>
</feature>
<feature type="compositionally biased region" description="Low complexity" evidence="7">
    <location>
        <begin position="724"/>
        <end position="739"/>
    </location>
</feature>
<keyword evidence="3" id="KW-0238">DNA-binding</keyword>
<dbReference type="STRING" id="1296121.A0A1A6AGC5"/>
<sequence>MASRTPGRARRGEEKHLPYNADPKTVGTRSNAVMPTNVARLHDGFEDPAAFFQTPGTDIGSRTFSSTFARTPKTPGARSDYTAATPMTGDAIGTMRKSSGRRLSEYAHASDDEAEQELGGVLADDDLLRDDDELHPATPKYYDQGNPPSVSLPARSRVSVSSPGFNRTFDSIPSPRASNSAARSSPRKSTLSRISPSKSMRSRRISDLTVGDTEQDTSEDFDGGFDDDLGSSPSRNTTTRQSGRLSSSPVNQKNRSPAQKKAAGATRRSTITDLEEDITVERDISFGDDFQEESTRQSNNIGSTSRVSNVTRGGRENSVSDNEGPSYDNDGATEGSDQTTQDVSFGNDDTDIQDNSGEVSALVDDMAGGDDDDDDDGLEDVEEEDEEERSGDETERPTQPKKDVAKAKKAPPRRQRRDAGAVVRSRAREGSAKPQRTRISQIGVGEPADEDEDGYHGTFKTRRSLRTHYPPLEFWRNEHVEYARGPGLPVIKAIVRMEEEEARPLSKVGRARSVAPSRQRSASETKRKRYQDEPADEEGWDANTDTTGLVKDYPSGVEAQRIIAYTKAMVSPKAQKSKDESQVFRYQKIFGEGNFMAAGVVHIGVGKSKAPKPSKDNAYVFYVIQGAVQVQIYRTSFVMAPGGQFLVPRGNDYSIENISPDKEAQLFFAQARKIRADEEETEDSHSILINGNRSLSMPAPSGNGAGKSTGQAKKKKKLAKKVRGGSSPSESGSGDADDY</sequence>
<keyword evidence="4" id="KW-0539">Nucleus</keyword>
<dbReference type="InterPro" id="IPR028386">
    <property type="entry name" value="CENP-C/Mif2/cnp3"/>
</dbReference>
<dbReference type="VEuPathDB" id="FungiDB:I303_00918"/>
<dbReference type="InterPro" id="IPR011051">
    <property type="entry name" value="RmlC_Cupin_sf"/>
</dbReference>
<dbReference type="GO" id="GO:0051315">
    <property type="term" value="P:attachment of mitotic spindle microtubules to kinetochore"/>
    <property type="evidence" value="ECO:0007669"/>
    <property type="project" value="TreeGrafter"/>
</dbReference>
<dbReference type="PANTHER" id="PTHR16684:SF11">
    <property type="entry name" value="CENTROMERE PROTEIN C"/>
    <property type="match status" value="1"/>
</dbReference>
<dbReference type="GeneID" id="28964617"/>
<reference evidence="9" key="1">
    <citation type="submission" date="2013-07" db="EMBL/GenBank/DDBJ databases">
        <title>The Genome Sequence of Cryptococcus dejecticola CBS10117.</title>
        <authorList>
            <consortium name="The Broad Institute Genome Sequencing Platform"/>
            <person name="Cuomo C."/>
            <person name="Litvintseva A."/>
            <person name="Chen Y."/>
            <person name="Heitman J."/>
            <person name="Sun S."/>
            <person name="Springer D."/>
            <person name="Dromer F."/>
            <person name="Young S.K."/>
            <person name="Zeng Q."/>
            <person name="Gargeya S."/>
            <person name="Fitzgerald M."/>
            <person name="Abouelleil A."/>
            <person name="Alvarado L."/>
            <person name="Berlin A.M."/>
            <person name="Chapman S.B."/>
            <person name="Dewar J."/>
            <person name="Goldberg J."/>
            <person name="Griggs A."/>
            <person name="Gujja S."/>
            <person name="Hansen M."/>
            <person name="Howarth C."/>
            <person name="Imamovic A."/>
            <person name="Larimer J."/>
            <person name="McCowan C."/>
            <person name="Murphy C."/>
            <person name="Pearson M."/>
            <person name="Priest M."/>
            <person name="Roberts A."/>
            <person name="Saif S."/>
            <person name="Shea T."/>
            <person name="Sykes S."/>
            <person name="Wortman J."/>
            <person name="Nusbaum C."/>
            <person name="Birren B."/>
        </authorList>
    </citation>
    <scope>NUCLEOTIDE SEQUENCE [LARGE SCALE GENOMIC DNA]</scope>
    <source>
        <strain evidence="9">CBS 10117</strain>
    </source>
</reference>
<evidence type="ECO:0000256" key="6">
    <source>
        <dbReference type="ARBA" id="ARBA00075033"/>
    </source>
</evidence>
<accession>A0A1A6AGC5</accession>
<feature type="compositionally biased region" description="Acidic residues" evidence="7">
    <location>
        <begin position="123"/>
        <end position="133"/>
    </location>
</feature>
<dbReference type="GO" id="GO:0000776">
    <property type="term" value="C:kinetochore"/>
    <property type="evidence" value="ECO:0007669"/>
    <property type="project" value="InterPro"/>
</dbReference>
<dbReference type="FunFam" id="2.60.120.10:FF:000033">
    <property type="entry name" value="Centromere protein C 1"/>
    <property type="match status" value="1"/>
</dbReference>
<dbReference type="GO" id="GO:0051382">
    <property type="term" value="P:kinetochore assembly"/>
    <property type="evidence" value="ECO:0007669"/>
    <property type="project" value="InterPro"/>
</dbReference>
<evidence type="ECO:0000256" key="2">
    <source>
        <dbReference type="ARBA" id="ARBA00010291"/>
    </source>
</evidence>
<dbReference type="CDD" id="cd06993">
    <property type="entry name" value="cupin_CENP-C_C"/>
    <property type="match status" value="1"/>
</dbReference>
<dbReference type="GO" id="GO:0019237">
    <property type="term" value="F:centromeric DNA binding"/>
    <property type="evidence" value="ECO:0007669"/>
    <property type="project" value="InterPro"/>
</dbReference>
<evidence type="ECO:0000313" key="10">
    <source>
        <dbReference type="EMBL" id="WWC58374.1"/>
    </source>
</evidence>
<reference evidence="10" key="2">
    <citation type="submission" date="2013-07" db="EMBL/GenBank/DDBJ databases">
        <authorList>
            <consortium name="The Broad Institute Genome Sequencing Platform"/>
            <person name="Cuomo C."/>
            <person name="Litvintseva A."/>
            <person name="Chen Y."/>
            <person name="Heitman J."/>
            <person name="Sun S."/>
            <person name="Springer D."/>
            <person name="Dromer F."/>
            <person name="Young S.K."/>
            <person name="Zeng Q."/>
            <person name="Gargeya S."/>
            <person name="Fitzgerald M."/>
            <person name="Abouelleil A."/>
            <person name="Alvarado L."/>
            <person name="Berlin A.M."/>
            <person name="Chapman S.B."/>
            <person name="Dewar J."/>
            <person name="Goldberg J."/>
            <person name="Griggs A."/>
            <person name="Gujja S."/>
            <person name="Hansen M."/>
            <person name="Howarth C."/>
            <person name="Imamovic A."/>
            <person name="Larimer J."/>
            <person name="McCowan C."/>
            <person name="Murphy C."/>
            <person name="Pearson M."/>
            <person name="Priest M."/>
            <person name="Roberts A."/>
            <person name="Saif S."/>
            <person name="Shea T."/>
            <person name="Sykes S."/>
            <person name="Wortman J."/>
            <person name="Nusbaum C."/>
            <person name="Birren B."/>
        </authorList>
    </citation>
    <scope>NUCLEOTIDE SEQUENCE</scope>
    <source>
        <strain evidence="10">CBS 10117</strain>
    </source>
</reference>
<dbReference type="SUPFAM" id="SSF51182">
    <property type="entry name" value="RmlC-like cupins"/>
    <property type="match status" value="1"/>
</dbReference>
<evidence type="ECO:0000313" key="9">
    <source>
        <dbReference type="EMBL" id="OBR89096.1"/>
    </source>
</evidence>
<feature type="compositionally biased region" description="Polar residues" evidence="7">
    <location>
        <begin position="296"/>
        <end position="323"/>
    </location>
</feature>
<feature type="compositionally biased region" description="Basic residues" evidence="7">
    <location>
        <begin position="712"/>
        <end position="723"/>
    </location>
</feature>
<organism evidence="9">
    <name type="scientific">Kwoniella dejecticola CBS 10117</name>
    <dbReference type="NCBI Taxonomy" id="1296121"/>
    <lineage>
        <taxon>Eukaryota</taxon>
        <taxon>Fungi</taxon>
        <taxon>Dikarya</taxon>
        <taxon>Basidiomycota</taxon>
        <taxon>Agaricomycotina</taxon>
        <taxon>Tremellomycetes</taxon>
        <taxon>Tremellales</taxon>
        <taxon>Cryptococcaceae</taxon>
        <taxon>Kwoniella</taxon>
    </lineage>
</organism>
<dbReference type="Pfam" id="PF11699">
    <property type="entry name" value="CENP-C_C"/>
    <property type="match status" value="1"/>
</dbReference>